<gene>
    <name evidence="2" type="ORF">OIU83_09115</name>
</gene>
<sequence length="131" mass="14325">MKKSIVYLGIALVAFTNISLASGLDHKLFNIDKCFVLQGYDRGALNVAISRGDIDTVKKFIEYGENVNKISGKMSPLMTAARYNKVEIIKLLIAKGADLDTEAENGYTALKYAEVSKAKEAATFLKSILKS</sequence>
<reference evidence="2" key="1">
    <citation type="submission" date="2022-10" db="EMBL/GenBank/DDBJ databases">
        <title>Two novel species of Flavobacterium.</title>
        <authorList>
            <person name="Liu Q."/>
            <person name="Xin Y.-H."/>
        </authorList>
    </citation>
    <scope>NUCLEOTIDE SEQUENCE</scope>
    <source>
        <strain evidence="2">LS1R49</strain>
    </source>
</reference>
<dbReference type="InterPro" id="IPR036770">
    <property type="entry name" value="Ankyrin_rpt-contain_sf"/>
</dbReference>
<organism evidence="2 3">
    <name type="scientific">Flavobacterium shii</name>
    <dbReference type="NCBI Taxonomy" id="2987687"/>
    <lineage>
        <taxon>Bacteria</taxon>
        <taxon>Pseudomonadati</taxon>
        <taxon>Bacteroidota</taxon>
        <taxon>Flavobacteriia</taxon>
        <taxon>Flavobacteriales</taxon>
        <taxon>Flavobacteriaceae</taxon>
        <taxon>Flavobacterium</taxon>
    </lineage>
</organism>
<proteinExistence type="predicted"/>
<dbReference type="AlphaFoldDB" id="A0A9X2ZED5"/>
<dbReference type="SUPFAM" id="SSF48403">
    <property type="entry name" value="Ankyrin repeat"/>
    <property type="match status" value="1"/>
</dbReference>
<name>A0A9X2ZED5_9FLAO</name>
<dbReference type="InterPro" id="IPR002110">
    <property type="entry name" value="Ankyrin_rpt"/>
</dbReference>
<dbReference type="SMART" id="SM00248">
    <property type="entry name" value="ANK"/>
    <property type="match status" value="2"/>
</dbReference>
<keyword evidence="3" id="KW-1185">Reference proteome</keyword>
<dbReference type="PROSITE" id="PS50297">
    <property type="entry name" value="ANK_REP_REGION"/>
    <property type="match status" value="1"/>
</dbReference>
<comment type="caution">
    <text evidence="2">The sequence shown here is derived from an EMBL/GenBank/DDBJ whole genome shotgun (WGS) entry which is preliminary data.</text>
</comment>
<dbReference type="PANTHER" id="PTHR24127:SF1">
    <property type="entry name" value="ANKYRIN REPEAT AND EF-HAND DOMAIN-CONTAINING PROTEIN 1"/>
    <property type="match status" value="1"/>
</dbReference>
<evidence type="ECO:0000256" key="1">
    <source>
        <dbReference type="PROSITE-ProRule" id="PRU00023"/>
    </source>
</evidence>
<dbReference type="InterPro" id="IPR052801">
    <property type="entry name" value="Ankyrin-EF-hand"/>
</dbReference>
<dbReference type="Proteomes" id="UP001151079">
    <property type="component" value="Unassembled WGS sequence"/>
</dbReference>
<dbReference type="EMBL" id="JAOZEW010000008">
    <property type="protein sequence ID" value="MCV9927810.1"/>
    <property type="molecule type" value="Genomic_DNA"/>
</dbReference>
<dbReference type="RefSeq" id="WP_264205943.1">
    <property type="nucleotide sequence ID" value="NZ_JAOZEW010000008.1"/>
</dbReference>
<dbReference type="PROSITE" id="PS50088">
    <property type="entry name" value="ANK_REPEAT"/>
    <property type="match status" value="1"/>
</dbReference>
<feature type="repeat" description="ANK" evidence="1">
    <location>
        <begin position="72"/>
        <end position="104"/>
    </location>
</feature>
<dbReference type="PANTHER" id="PTHR24127">
    <property type="entry name" value="ANKYRIN REPEAT AND EF-HAND DOMAIN-CONTAINING PROTEIN 1"/>
    <property type="match status" value="1"/>
</dbReference>
<protein>
    <submittedName>
        <fullName evidence="2">Ankyrin repeat domain-containing protein</fullName>
    </submittedName>
</protein>
<accession>A0A9X2ZED5</accession>
<keyword evidence="1" id="KW-0040">ANK repeat</keyword>
<dbReference type="Pfam" id="PF12796">
    <property type="entry name" value="Ank_2"/>
    <property type="match status" value="1"/>
</dbReference>
<evidence type="ECO:0000313" key="2">
    <source>
        <dbReference type="EMBL" id="MCV9927810.1"/>
    </source>
</evidence>
<evidence type="ECO:0000313" key="3">
    <source>
        <dbReference type="Proteomes" id="UP001151079"/>
    </source>
</evidence>
<dbReference type="Gene3D" id="1.25.40.20">
    <property type="entry name" value="Ankyrin repeat-containing domain"/>
    <property type="match status" value="1"/>
</dbReference>